<dbReference type="GeneID" id="61132008"/>
<organism evidence="8 9">
    <name type="scientific">Nocardia farcinica</name>
    <dbReference type="NCBI Taxonomy" id="37329"/>
    <lineage>
        <taxon>Bacteria</taxon>
        <taxon>Bacillati</taxon>
        <taxon>Actinomycetota</taxon>
        <taxon>Actinomycetes</taxon>
        <taxon>Mycobacteriales</taxon>
        <taxon>Nocardiaceae</taxon>
        <taxon>Nocardia</taxon>
    </lineage>
</organism>
<evidence type="ECO:0000256" key="6">
    <source>
        <dbReference type="ARBA" id="ARBA00023136"/>
    </source>
</evidence>
<dbReference type="KEGG" id="nfr:ERS450000_02924"/>
<evidence type="ECO:0000256" key="2">
    <source>
        <dbReference type="ARBA" id="ARBA00006679"/>
    </source>
</evidence>
<dbReference type="AlphaFoldDB" id="A0A0H5NTS4"/>
<proteinExistence type="inferred from homology"/>
<protein>
    <submittedName>
        <fullName evidence="8">DoxX</fullName>
    </submittedName>
</protein>
<dbReference type="EMBL" id="LN868938">
    <property type="protein sequence ID" value="CRY78429.1"/>
    <property type="molecule type" value="Genomic_DNA"/>
</dbReference>
<keyword evidence="3" id="KW-1003">Cell membrane</keyword>
<evidence type="ECO:0000256" key="3">
    <source>
        <dbReference type="ARBA" id="ARBA00022475"/>
    </source>
</evidence>
<dbReference type="InterPro" id="IPR051907">
    <property type="entry name" value="DoxX-like_oxidoreductase"/>
</dbReference>
<evidence type="ECO:0000256" key="7">
    <source>
        <dbReference type="SAM" id="Phobius"/>
    </source>
</evidence>
<keyword evidence="4 7" id="KW-0812">Transmembrane</keyword>
<dbReference type="InterPro" id="IPR032808">
    <property type="entry name" value="DoxX"/>
</dbReference>
<feature type="transmembrane region" description="Helical" evidence="7">
    <location>
        <begin position="109"/>
        <end position="130"/>
    </location>
</feature>
<sequence>MARRERGTTGREIASLLLRGVVGGTMIAHGVKHARTLDGTAGWFGAIGFRRPRLQAQASAAVEVGSGALLVAGAGTPVAAAAVVGTMGVAARSVHAPNGFFITDQGWEYVANLATAAVALAGIGPGRFSVDRATGLDGRISGAKAAALAAGLGIAAAAAQLALFWTPPKPEADETDSPIG</sequence>
<dbReference type="OMA" id="IFVHIND"/>
<dbReference type="RefSeq" id="WP_011207716.1">
    <property type="nucleotide sequence ID" value="NZ_CP031418.1"/>
</dbReference>
<keyword evidence="6 7" id="KW-0472">Membrane</keyword>
<comment type="subcellular location">
    <subcellularLocation>
        <location evidence="1">Cell membrane</location>
        <topology evidence="1">Multi-pass membrane protein</topology>
    </subcellularLocation>
</comment>
<evidence type="ECO:0000256" key="4">
    <source>
        <dbReference type="ARBA" id="ARBA00022692"/>
    </source>
</evidence>
<reference evidence="9" key="1">
    <citation type="submission" date="2015-03" db="EMBL/GenBank/DDBJ databases">
        <authorList>
            <consortium name="Pathogen Informatics"/>
        </authorList>
    </citation>
    <scope>NUCLEOTIDE SEQUENCE [LARGE SCALE GENOMIC DNA]</scope>
    <source>
        <strain evidence="9">NCTC11134</strain>
    </source>
</reference>
<evidence type="ECO:0000256" key="1">
    <source>
        <dbReference type="ARBA" id="ARBA00004651"/>
    </source>
</evidence>
<name>A0A0H5NTS4_NOCFR</name>
<evidence type="ECO:0000256" key="5">
    <source>
        <dbReference type="ARBA" id="ARBA00022989"/>
    </source>
</evidence>
<dbReference type="Pfam" id="PF07681">
    <property type="entry name" value="DoxX"/>
    <property type="match status" value="1"/>
</dbReference>
<keyword evidence="5 7" id="KW-1133">Transmembrane helix</keyword>
<accession>A0A0H5NTS4</accession>
<feature type="transmembrane region" description="Helical" evidence="7">
    <location>
        <begin position="60"/>
        <end position="89"/>
    </location>
</feature>
<dbReference type="PANTHER" id="PTHR33452:SF1">
    <property type="entry name" value="INNER MEMBRANE PROTEIN YPHA-RELATED"/>
    <property type="match status" value="1"/>
</dbReference>
<evidence type="ECO:0000313" key="9">
    <source>
        <dbReference type="Proteomes" id="UP000057820"/>
    </source>
</evidence>
<dbReference type="GO" id="GO:0005886">
    <property type="term" value="C:plasma membrane"/>
    <property type="evidence" value="ECO:0007669"/>
    <property type="project" value="UniProtKB-SubCell"/>
</dbReference>
<feature type="transmembrane region" description="Helical" evidence="7">
    <location>
        <begin position="142"/>
        <end position="165"/>
    </location>
</feature>
<dbReference type="PANTHER" id="PTHR33452">
    <property type="entry name" value="OXIDOREDUCTASE CATD-RELATED"/>
    <property type="match status" value="1"/>
</dbReference>
<comment type="similarity">
    <text evidence="2">Belongs to the DoxX family.</text>
</comment>
<evidence type="ECO:0000313" key="8">
    <source>
        <dbReference type="EMBL" id="CRY78429.1"/>
    </source>
</evidence>
<dbReference type="Proteomes" id="UP000057820">
    <property type="component" value="Chromosome 1"/>
</dbReference>
<gene>
    <name evidence="8" type="ORF">ERS450000_02924</name>
</gene>